<dbReference type="OrthoDB" id="6162903at2759"/>
<sequence length="913" mass="99526">MALCHISGLLEQQIISSNELATPRRSTDRALCVRRDKEGANKAWTSATRTVAVLGAGVIGHAVAGPVGAAVKATVTAVCYSSMTTALQEGRQVDGSITNPVLGVDSGDHRGDSSDESDYEEENRVPVAQVEIFMAVVQDITRLMRFEGGIPFADQHNIINRCFKDFLTAAIPLMNSSTIRLTIRDGQLKIVGVNRQIIPPHQAVGLSMAVTRAITNARPIRQRCSRQSCRFCPNLREIQWEGRSGNCETINVIYSFYCNDCHRIVYAGQTTRPLRARISGYLDSEGSPLRRHIASTAGHRNATGDLLDIFSIIPMWSTNDVEIKVYDRSIRHIVKNWAQCHHVWTSSGVYTGLDDDNMNRIVIRNWETNWILPEPSQLINRNTDGLDRARPVTSVLLVCRTDVSTAADDANHPVSAMRRSHCQQFQPQKFKANVDNIGTHFVTKGVGHVKGIVHYACGDEEGGDKAILAATRAAAVVGAGAVGALAGPLGAIAAAAAAGAVYDTGVAIVTDGKQVAGVAKICQNPGEMNAWLGAGVDLVGDGLAGMGGGNLGNLVVVGRMGGGGLANVGKEAGKKIPKKIVEHVAKKEAEKLVAGVAALVLKEESKNCQGPARASGGRRKSTADYSSKKQKHNGGGDGGGGAGGNQGAKGGADKGTSGDPDDRRDGSEEKKKECQGATTQQLEEFIRIVKVILEFVRNTYKHWRCLETINRYLQEFLEAAMPLMNDPTVRLTIRDGTLEMSINGRVLISIEHRLASFLSLAIQQHSVSETSRIDYPCSQESCEYCPNLRHAQTECTGNCQTRNVIYSFRCRDCHQIVYVGQTTRPLRIRMGEHLRNFNSALHRHIAGRPQYHTSARTKEGLLETFDTVIMWRKSDVDTTDLDHEDKIENIRNWEVLMQWLTMSHKSLGGESKR</sequence>
<feature type="compositionally biased region" description="Gly residues" evidence="1">
    <location>
        <begin position="633"/>
        <end position="650"/>
    </location>
</feature>
<protein>
    <recommendedName>
        <fullName evidence="4">GIY-YIG domain-containing protein</fullName>
    </recommendedName>
</protein>
<dbReference type="Proteomes" id="UP000000305">
    <property type="component" value="Unassembled WGS sequence"/>
</dbReference>
<dbReference type="PANTHER" id="PTHR34494">
    <property type="entry name" value="PROTEIN CBG25024"/>
    <property type="match status" value="1"/>
</dbReference>
<evidence type="ECO:0008006" key="4">
    <source>
        <dbReference type="Google" id="ProtNLM"/>
    </source>
</evidence>
<feature type="compositionally biased region" description="Basic and acidic residues" evidence="1">
    <location>
        <begin position="660"/>
        <end position="674"/>
    </location>
</feature>
<feature type="region of interest" description="Disordered" evidence="1">
    <location>
        <begin position="97"/>
        <end position="122"/>
    </location>
</feature>
<dbReference type="InParanoid" id="E9HNB0"/>
<evidence type="ECO:0000256" key="1">
    <source>
        <dbReference type="SAM" id="MobiDB-lite"/>
    </source>
</evidence>
<evidence type="ECO:0000313" key="3">
    <source>
        <dbReference type="Proteomes" id="UP000000305"/>
    </source>
</evidence>
<dbReference type="HOGENOM" id="CLU_318649_0_0_1"/>
<dbReference type="PANTHER" id="PTHR34494:SF1">
    <property type="entry name" value="PROTEIN CBG25024"/>
    <property type="match status" value="1"/>
</dbReference>
<evidence type="ECO:0000313" key="2">
    <source>
        <dbReference type="EMBL" id="EFX66780.1"/>
    </source>
</evidence>
<name>E9HNB0_DAPPU</name>
<keyword evidence="3" id="KW-1185">Reference proteome</keyword>
<dbReference type="CDD" id="cd10442">
    <property type="entry name" value="GIY-YIG_PLEs"/>
    <property type="match status" value="1"/>
</dbReference>
<dbReference type="EMBL" id="GL732695">
    <property type="protein sequence ID" value="EFX66780.1"/>
    <property type="molecule type" value="Genomic_DNA"/>
</dbReference>
<proteinExistence type="predicted"/>
<accession>E9HNB0</accession>
<feature type="region of interest" description="Disordered" evidence="1">
    <location>
        <begin position="607"/>
        <end position="676"/>
    </location>
</feature>
<reference evidence="2 3" key="1">
    <citation type="journal article" date="2011" name="Science">
        <title>The ecoresponsive genome of Daphnia pulex.</title>
        <authorList>
            <person name="Colbourne J.K."/>
            <person name="Pfrender M.E."/>
            <person name="Gilbert D."/>
            <person name="Thomas W.K."/>
            <person name="Tucker A."/>
            <person name="Oakley T.H."/>
            <person name="Tokishita S."/>
            <person name="Aerts A."/>
            <person name="Arnold G.J."/>
            <person name="Basu M.K."/>
            <person name="Bauer D.J."/>
            <person name="Caceres C.E."/>
            <person name="Carmel L."/>
            <person name="Casola C."/>
            <person name="Choi J.H."/>
            <person name="Detter J.C."/>
            <person name="Dong Q."/>
            <person name="Dusheyko S."/>
            <person name="Eads B.D."/>
            <person name="Frohlich T."/>
            <person name="Geiler-Samerotte K.A."/>
            <person name="Gerlach D."/>
            <person name="Hatcher P."/>
            <person name="Jogdeo S."/>
            <person name="Krijgsveld J."/>
            <person name="Kriventseva E.V."/>
            <person name="Kultz D."/>
            <person name="Laforsch C."/>
            <person name="Lindquist E."/>
            <person name="Lopez J."/>
            <person name="Manak J.R."/>
            <person name="Muller J."/>
            <person name="Pangilinan J."/>
            <person name="Patwardhan R.P."/>
            <person name="Pitluck S."/>
            <person name="Pritham E.J."/>
            <person name="Rechtsteiner A."/>
            <person name="Rho M."/>
            <person name="Rogozin I.B."/>
            <person name="Sakarya O."/>
            <person name="Salamov A."/>
            <person name="Schaack S."/>
            <person name="Shapiro H."/>
            <person name="Shiga Y."/>
            <person name="Skalitzky C."/>
            <person name="Smith Z."/>
            <person name="Souvorov A."/>
            <person name="Sung W."/>
            <person name="Tang Z."/>
            <person name="Tsuchiya D."/>
            <person name="Tu H."/>
            <person name="Vos H."/>
            <person name="Wang M."/>
            <person name="Wolf Y.I."/>
            <person name="Yamagata H."/>
            <person name="Yamada T."/>
            <person name="Ye Y."/>
            <person name="Shaw J.R."/>
            <person name="Andrews J."/>
            <person name="Crease T.J."/>
            <person name="Tang H."/>
            <person name="Lucas S.M."/>
            <person name="Robertson H.M."/>
            <person name="Bork P."/>
            <person name="Koonin E.V."/>
            <person name="Zdobnov E.M."/>
            <person name="Grigoriev I.V."/>
            <person name="Lynch M."/>
            <person name="Boore J.L."/>
        </authorList>
    </citation>
    <scope>NUCLEOTIDE SEQUENCE [LARGE SCALE GENOMIC DNA]</scope>
</reference>
<gene>
    <name evidence="2" type="ORF">DAPPUDRAFT_116018</name>
</gene>
<dbReference type="KEGG" id="dpx:DAPPUDRAFT_116018"/>
<dbReference type="AlphaFoldDB" id="E9HNB0"/>
<organism evidence="2 3">
    <name type="scientific">Daphnia pulex</name>
    <name type="common">Water flea</name>
    <dbReference type="NCBI Taxonomy" id="6669"/>
    <lineage>
        <taxon>Eukaryota</taxon>
        <taxon>Metazoa</taxon>
        <taxon>Ecdysozoa</taxon>
        <taxon>Arthropoda</taxon>
        <taxon>Crustacea</taxon>
        <taxon>Branchiopoda</taxon>
        <taxon>Diplostraca</taxon>
        <taxon>Cladocera</taxon>
        <taxon>Anomopoda</taxon>
        <taxon>Daphniidae</taxon>
        <taxon>Daphnia</taxon>
    </lineage>
</organism>